<feature type="domain" description="DUF4220" evidence="3">
    <location>
        <begin position="6"/>
        <end position="309"/>
    </location>
</feature>
<keyword evidence="5" id="KW-1185">Reference proteome</keyword>
<keyword evidence="2" id="KW-0472">Membrane</keyword>
<proteinExistence type="predicted"/>
<dbReference type="InterPro" id="IPR025315">
    <property type="entry name" value="DUF4220"/>
</dbReference>
<protein>
    <recommendedName>
        <fullName evidence="3">DUF4220 domain-containing protein</fullName>
    </recommendedName>
</protein>
<dbReference type="Proteomes" id="UP000827721">
    <property type="component" value="Unassembled WGS sequence"/>
</dbReference>
<feature type="region of interest" description="Disordered" evidence="1">
    <location>
        <begin position="547"/>
        <end position="567"/>
    </location>
</feature>
<evidence type="ECO:0000256" key="1">
    <source>
        <dbReference type="SAM" id="MobiDB-lite"/>
    </source>
</evidence>
<sequence length="709" mass="81962">MRLQTVNYNKLWKRQLLGVVVQTLMAFYALFMVWTGSLLSVLSLLMFVPGLIKYGERTWVLRSASDYQRPIKKEEDEEDEDEDEDVPKAKFFKIDTMNFKYHLEDYKIKNMEGYVVGVDRIVEAQLPLDISGCNICEPLSQEDKLVAAFGLLDTDKLLFVDSTLDTWDRDKSKTVFRNMSFGDAFEVIEIELGLIYDWLYTKFPFLYTRWGIGLLFITFFLTCSELVLFAVLIDKDKYSKVDVSITFILLAVAIMLEIYAVVLVLSSDRFRVWLIMHSKTSTIKALTSFPLAKGPRWSNKLFQQSLLSFMISKKQKPLFSCKFLSIIGLDMRYRLRDCEVSKYLRKLIFLYVKQKAEEATRTGQVLFTAFPKSQGGLQDSNNGAVVPGTSIREAFAYNIVIWHIATEVWYFLLDREHISRELCVYCKSMKQLSRYMMYLLLEHPSMLSAEIRIQVIMSQISFEEIIAQVNDETDPAMEVKIPTFLPGSEYFSSGDNSNEPDEQIPDVKIPEEFDDEFNDIEASDEQLPDVKFPEEEFDDEYNDIEASDEGHSSLEMTRPEADREEISQSASFRIVSIEDADMSTGEAMDSDQEEITRKRKACSQLLRNCSVLANRYSNKSSIVFRKAMEIVKTMNTLPQEKKWETIGYAWLEMLVYAARKSKVDEHAEQLRHGGEFLTHVWLLLAHFGLTDHFEDTSGEEHQIARLIAK</sequence>
<feature type="transmembrane region" description="Helical" evidence="2">
    <location>
        <begin position="212"/>
        <end position="233"/>
    </location>
</feature>
<feature type="compositionally biased region" description="Basic and acidic residues" evidence="1">
    <location>
        <begin position="548"/>
        <end position="566"/>
    </location>
</feature>
<gene>
    <name evidence="4" type="ORF">JRO89_XS09G0234500</name>
</gene>
<name>A0ABQ8HMP0_9ROSI</name>
<dbReference type="EMBL" id="JAFEMO010000009">
    <property type="protein sequence ID" value="KAH7565614.1"/>
    <property type="molecule type" value="Genomic_DNA"/>
</dbReference>
<feature type="transmembrane region" description="Helical" evidence="2">
    <location>
        <begin position="20"/>
        <end position="48"/>
    </location>
</feature>
<evidence type="ECO:0000256" key="2">
    <source>
        <dbReference type="SAM" id="Phobius"/>
    </source>
</evidence>
<evidence type="ECO:0000259" key="3">
    <source>
        <dbReference type="Pfam" id="PF13968"/>
    </source>
</evidence>
<dbReference type="Pfam" id="PF13968">
    <property type="entry name" value="DUF4220"/>
    <property type="match status" value="1"/>
</dbReference>
<comment type="caution">
    <text evidence="4">The sequence shown here is derived from an EMBL/GenBank/DDBJ whole genome shotgun (WGS) entry which is preliminary data.</text>
</comment>
<accession>A0ABQ8HMP0</accession>
<keyword evidence="2" id="KW-0812">Transmembrane</keyword>
<organism evidence="4 5">
    <name type="scientific">Xanthoceras sorbifolium</name>
    <dbReference type="NCBI Taxonomy" id="99658"/>
    <lineage>
        <taxon>Eukaryota</taxon>
        <taxon>Viridiplantae</taxon>
        <taxon>Streptophyta</taxon>
        <taxon>Embryophyta</taxon>
        <taxon>Tracheophyta</taxon>
        <taxon>Spermatophyta</taxon>
        <taxon>Magnoliopsida</taxon>
        <taxon>eudicotyledons</taxon>
        <taxon>Gunneridae</taxon>
        <taxon>Pentapetalae</taxon>
        <taxon>rosids</taxon>
        <taxon>malvids</taxon>
        <taxon>Sapindales</taxon>
        <taxon>Sapindaceae</taxon>
        <taxon>Xanthoceroideae</taxon>
        <taxon>Xanthoceras</taxon>
    </lineage>
</organism>
<dbReference type="Pfam" id="PF04578">
    <property type="entry name" value="DUF594"/>
    <property type="match status" value="1"/>
</dbReference>
<feature type="transmembrane region" description="Helical" evidence="2">
    <location>
        <begin position="245"/>
        <end position="266"/>
    </location>
</feature>
<evidence type="ECO:0000313" key="4">
    <source>
        <dbReference type="EMBL" id="KAH7565614.1"/>
    </source>
</evidence>
<dbReference type="PANTHER" id="PTHR31325">
    <property type="entry name" value="OS01G0798800 PROTEIN-RELATED"/>
    <property type="match status" value="1"/>
</dbReference>
<reference evidence="4 5" key="1">
    <citation type="submission" date="2021-02" db="EMBL/GenBank/DDBJ databases">
        <title>Plant Genome Project.</title>
        <authorList>
            <person name="Zhang R.-G."/>
        </authorList>
    </citation>
    <scope>NUCLEOTIDE SEQUENCE [LARGE SCALE GENOMIC DNA]</scope>
    <source>
        <tissue evidence="4">Leaves</tissue>
    </source>
</reference>
<dbReference type="InterPro" id="IPR007658">
    <property type="entry name" value="DUF594"/>
</dbReference>
<evidence type="ECO:0000313" key="5">
    <source>
        <dbReference type="Proteomes" id="UP000827721"/>
    </source>
</evidence>
<keyword evidence="2" id="KW-1133">Transmembrane helix</keyword>